<dbReference type="RefSeq" id="WP_185744416.1">
    <property type="nucleotide sequence ID" value="NZ_RQYT01000174.1"/>
</dbReference>
<dbReference type="AlphaFoldDB" id="A0A3P1WGP7"/>
<dbReference type="Gene3D" id="3.40.50.300">
    <property type="entry name" value="P-loop containing nucleotide triphosphate hydrolases"/>
    <property type="match status" value="1"/>
</dbReference>
<dbReference type="GO" id="GO:0005524">
    <property type="term" value="F:ATP binding"/>
    <property type="evidence" value="ECO:0007669"/>
    <property type="project" value="UniProtKB-KW"/>
</dbReference>
<proteinExistence type="inferred from homology"/>
<dbReference type="InterPro" id="IPR027417">
    <property type="entry name" value="P-loop_NTPase"/>
</dbReference>
<keyword evidence="4" id="KW-0067">ATP-binding</keyword>
<evidence type="ECO:0000256" key="6">
    <source>
        <dbReference type="ARBA" id="ARBA00048178"/>
    </source>
</evidence>
<dbReference type="Proteomes" id="UP000280935">
    <property type="component" value="Unassembled WGS sequence"/>
</dbReference>
<reference evidence="8 9" key="1">
    <citation type="submission" date="2018-11" db="EMBL/GenBank/DDBJ databases">
        <title>Genomes From Bacteria Associated with the Canine Oral Cavity: a Test Case for Automated Genome-Based Taxonomic Assignment.</title>
        <authorList>
            <person name="Coil D.A."/>
            <person name="Jospin G."/>
            <person name="Darling A.E."/>
            <person name="Wallis C."/>
            <person name="Davis I.J."/>
            <person name="Harris S."/>
            <person name="Eisen J.A."/>
            <person name="Holcombe L.J."/>
            <person name="O'Flynn C."/>
        </authorList>
    </citation>
    <scope>NUCLEOTIDE SEQUENCE [LARGE SCALE GENOMIC DNA]</scope>
    <source>
        <strain evidence="8 9">OH2822_COT-296</strain>
    </source>
</reference>
<feature type="non-terminal residue" evidence="8">
    <location>
        <position position="1"/>
    </location>
</feature>
<evidence type="ECO:0000259" key="7">
    <source>
        <dbReference type="Pfam" id="PF06414"/>
    </source>
</evidence>
<comment type="catalytic activity">
    <reaction evidence="6">
        <text>UDP-N-acetyl-alpha-D-glucosamine + ATP = UDP-N-acetyl-alpha-D-glucosamine 3'-phosphate + ADP + H(+)</text>
        <dbReference type="Rhea" id="RHEA:32671"/>
        <dbReference type="ChEBI" id="CHEBI:15378"/>
        <dbReference type="ChEBI" id="CHEBI:30616"/>
        <dbReference type="ChEBI" id="CHEBI:57705"/>
        <dbReference type="ChEBI" id="CHEBI:64353"/>
        <dbReference type="ChEBI" id="CHEBI:456216"/>
        <dbReference type="EC" id="2.7.1.176"/>
    </reaction>
</comment>
<evidence type="ECO:0000256" key="1">
    <source>
        <dbReference type="ARBA" id="ARBA00009104"/>
    </source>
</evidence>
<accession>A0A3P1WGP7</accession>
<dbReference type="EC" id="2.7.1.176" evidence="2"/>
<evidence type="ECO:0000313" key="8">
    <source>
        <dbReference type="EMBL" id="RRD45812.1"/>
    </source>
</evidence>
<comment type="caution">
    <text evidence="8">The sequence shown here is derived from an EMBL/GenBank/DDBJ whole genome shotgun (WGS) entry which is preliminary data.</text>
</comment>
<evidence type="ECO:0000313" key="9">
    <source>
        <dbReference type="Proteomes" id="UP000280935"/>
    </source>
</evidence>
<dbReference type="InterPro" id="IPR010488">
    <property type="entry name" value="Zeta_toxin_domain"/>
</dbReference>
<feature type="domain" description="Zeta toxin" evidence="7">
    <location>
        <begin position="25"/>
        <end position="99"/>
    </location>
</feature>
<organism evidence="8 9">
    <name type="scientific">Arachnia propionica</name>
    <dbReference type="NCBI Taxonomy" id="1750"/>
    <lineage>
        <taxon>Bacteria</taxon>
        <taxon>Bacillati</taxon>
        <taxon>Actinomycetota</taxon>
        <taxon>Actinomycetes</taxon>
        <taxon>Propionibacteriales</taxon>
        <taxon>Propionibacteriaceae</taxon>
        <taxon>Arachnia</taxon>
    </lineage>
</organism>
<protein>
    <recommendedName>
        <fullName evidence="5">UDP-N-acetylglucosamine kinase</fullName>
        <ecNumber evidence="2">2.7.1.176</ecNumber>
    </recommendedName>
    <alternativeName>
        <fullName evidence="5">UDP-N-acetylglucosamine kinase</fullName>
    </alternativeName>
</protein>
<sequence>SYESWLKPARVKELETQGERFFPLDLATLVHEESSKLAKRMRHLAIEKGANMVVDTVLGSQSSARQLVEGLVAAGYRVEIIDVEVPEAVSREAIRQRWRDGY</sequence>
<dbReference type="Pfam" id="PF06414">
    <property type="entry name" value="Zeta_toxin"/>
    <property type="match status" value="1"/>
</dbReference>
<evidence type="ECO:0000256" key="5">
    <source>
        <dbReference type="ARBA" id="ARBA00032897"/>
    </source>
</evidence>
<feature type="non-terminal residue" evidence="8">
    <location>
        <position position="102"/>
    </location>
</feature>
<evidence type="ECO:0000256" key="4">
    <source>
        <dbReference type="ARBA" id="ARBA00022840"/>
    </source>
</evidence>
<dbReference type="EMBL" id="RQYT01000174">
    <property type="protein sequence ID" value="RRD45812.1"/>
    <property type="molecule type" value="Genomic_DNA"/>
</dbReference>
<gene>
    <name evidence="8" type="ORF">EII35_15710</name>
</gene>
<comment type="similarity">
    <text evidence="1">Belongs to the zeta toxin family.</text>
</comment>
<dbReference type="GO" id="GO:0016301">
    <property type="term" value="F:kinase activity"/>
    <property type="evidence" value="ECO:0007669"/>
    <property type="project" value="InterPro"/>
</dbReference>
<keyword evidence="3" id="KW-0547">Nucleotide-binding</keyword>
<evidence type="ECO:0000256" key="2">
    <source>
        <dbReference type="ARBA" id="ARBA00011963"/>
    </source>
</evidence>
<evidence type="ECO:0000256" key="3">
    <source>
        <dbReference type="ARBA" id="ARBA00022741"/>
    </source>
</evidence>
<name>A0A3P1WGP7_9ACTN</name>